<dbReference type="InterPro" id="IPR013974">
    <property type="entry name" value="SAF"/>
</dbReference>
<dbReference type="CDD" id="cd11614">
    <property type="entry name" value="SAF_CpaB_FlgA_like"/>
    <property type="match status" value="1"/>
</dbReference>
<dbReference type="Proteomes" id="UP000192903">
    <property type="component" value="Unassembled WGS sequence"/>
</dbReference>
<keyword evidence="4" id="KW-1005">Bacterial flagellum biogenesis</keyword>
<dbReference type="RefSeq" id="WP_085422339.1">
    <property type="nucleotide sequence ID" value="NZ_FXAF01000006.1"/>
</dbReference>
<organism evidence="6 7">
    <name type="scientific">Xaviernesmea oryzae</name>
    <dbReference type="NCBI Taxonomy" id="464029"/>
    <lineage>
        <taxon>Bacteria</taxon>
        <taxon>Pseudomonadati</taxon>
        <taxon>Pseudomonadota</taxon>
        <taxon>Alphaproteobacteria</taxon>
        <taxon>Hyphomicrobiales</taxon>
        <taxon>Rhizobiaceae</taxon>
        <taxon>Rhizobium/Agrobacterium group</taxon>
        <taxon>Xaviernesmea</taxon>
    </lineage>
</organism>
<name>A0A1X7F018_9HYPH</name>
<comment type="function">
    <text evidence="4">Involved in the assembly process of the P-ring formation. It may associate with FlgF on the rod constituting a structure essential for the P-ring assembly or may act as a modulator protein for the P-ring assembly.</text>
</comment>
<dbReference type="STRING" id="464029.SAMN02982989_2107"/>
<evidence type="ECO:0000256" key="4">
    <source>
        <dbReference type="RuleBase" id="RU362063"/>
    </source>
</evidence>
<reference evidence="7" key="1">
    <citation type="submission" date="2017-04" db="EMBL/GenBank/DDBJ databases">
        <authorList>
            <person name="Varghese N."/>
            <person name="Submissions S."/>
        </authorList>
    </citation>
    <scope>NUCLEOTIDE SEQUENCE [LARGE SCALE GENOMIC DNA]</scope>
    <source>
        <strain evidence="7">B4P</strain>
    </source>
</reference>
<accession>A0A1X7F018</accession>
<dbReference type="PANTHER" id="PTHR36307:SF1">
    <property type="entry name" value="FLAGELLA BASAL BODY P-RING FORMATION PROTEIN FLGA"/>
    <property type="match status" value="1"/>
</dbReference>
<feature type="domain" description="SAF" evidence="5">
    <location>
        <begin position="34"/>
        <end position="96"/>
    </location>
</feature>
<protein>
    <recommendedName>
        <fullName evidence="4">Flagella basal body P-ring formation protein FlgA</fullName>
    </recommendedName>
</protein>
<keyword evidence="3 4" id="KW-0574">Periplasm</keyword>
<evidence type="ECO:0000256" key="1">
    <source>
        <dbReference type="ARBA" id="ARBA00004418"/>
    </source>
</evidence>
<evidence type="ECO:0000259" key="5">
    <source>
        <dbReference type="SMART" id="SM00858"/>
    </source>
</evidence>
<dbReference type="EMBL" id="FXAF01000006">
    <property type="protein sequence ID" value="SMF43367.1"/>
    <property type="molecule type" value="Genomic_DNA"/>
</dbReference>
<evidence type="ECO:0000256" key="2">
    <source>
        <dbReference type="ARBA" id="ARBA00022729"/>
    </source>
</evidence>
<evidence type="ECO:0000313" key="6">
    <source>
        <dbReference type="EMBL" id="SMF43367.1"/>
    </source>
</evidence>
<keyword evidence="7" id="KW-1185">Reference proteome</keyword>
<dbReference type="AlphaFoldDB" id="A0A1X7F018"/>
<dbReference type="Gene3D" id="3.90.1210.10">
    <property type="entry name" value="Antifreeze-like/N-acetylneuraminic acid synthase C-terminal domain"/>
    <property type="match status" value="1"/>
</dbReference>
<keyword evidence="2 4" id="KW-0732">Signal</keyword>
<keyword evidence="6" id="KW-0966">Cell projection</keyword>
<dbReference type="Gene3D" id="2.30.30.760">
    <property type="match status" value="1"/>
</dbReference>
<comment type="subcellular location">
    <subcellularLocation>
        <location evidence="1 4">Periplasm</location>
    </subcellularLocation>
</comment>
<feature type="chain" id="PRO_5011819365" description="Flagella basal body P-ring formation protein FlgA" evidence="4">
    <location>
        <begin position="32"/>
        <end position="160"/>
    </location>
</feature>
<sequence>MTFSRKNAIGARLAVPFLAAFLAGMGSPVLAEMGTAVVPTSTIYPGEEITPSRVEEVEVTNPNLTGDYARKSKEVVGMVAKRTLLPGRTIPVSALREAFAVTRGSAIRLTFTIGNLTISAGGTPLENAGVGDLIRVRNTDSGVTVSGTVMADGTVQVTAR</sequence>
<dbReference type="InterPro" id="IPR017585">
    <property type="entry name" value="SAF_FlgA"/>
</dbReference>
<dbReference type="SMART" id="SM00858">
    <property type="entry name" value="SAF"/>
    <property type="match status" value="1"/>
</dbReference>
<dbReference type="GO" id="GO:0042597">
    <property type="term" value="C:periplasmic space"/>
    <property type="evidence" value="ECO:0007669"/>
    <property type="project" value="UniProtKB-SubCell"/>
</dbReference>
<dbReference type="GO" id="GO:0044780">
    <property type="term" value="P:bacterial-type flagellum assembly"/>
    <property type="evidence" value="ECO:0007669"/>
    <property type="project" value="InterPro"/>
</dbReference>
<evidence type="ECO:0000313" key="7">
    <source>
        <dbReference type="Proteomes" id="UP000192903"/>
    </source>
</evidence>
<comment type="similarity">
    <text evidence="4">Belongs to the FlgA family.</text>
</comment>
<evidence type="ECO:0000256" key="3">
    <source>
        <dbReference type="ARBA" id="ARBA00022764"/>
    </source>
</evidence>
<keyword evidence="6" id="KW-0282">Flagellum</keyword>
<dbReference type="Pfam" id="PF13144">
    <property type="entry name" value="ChapFlgA"/>
    <property type="match status" value="1"/>
</dbReference>
<dbReference type="InterPro" id="IPR039246">
    <property type="entry name" value="Flagellar_FlgA"/>
</dbReference>
<dbReference type="PANTHER" id="PTHR36307">
    <property type="entry name" value="FLAGELLA BASAL BODY P-RING FORMATION PROTEIN FLGA"/>
    <property type="match status" value="1"/>
</dbReference>
<dbReference type="OrthoDB" id="8448733at2"/>
<feature type="signal peptide" evidence="4">
    <location>
        <begin position="1"/>
        <end position="31"/>
    </location>
</feature>
<dbReference type="NCBIfam" id="TIGR03170">
    <property type="entry name" value="flgA_cterm"/>
    <property type="match status" value="1"/>
</dbReference>
<proteinExistence type="inferred from homology"/>
<gene>
    <name evidence="6" type="ORF">SAMN02982989_2107</name>
</gene>
<keyword evidence="6" id="KW-0969">Cilium</keyword>